<feature type="domain" description="Ig-like" evidence="12">
    <location>
        <begin position="170"/>
        <end position="258"/>
    </location>
</feature>
<proteinExistence type="inferred from homology"/>
<dbReference type="Proteomes" id="UP001557470">
    <property type="component" value="Unassembled WGS sequence"/>
</dbReference>
<sequence>MAESRVHNQFKLNTGKRVRSYVVGDDVILHCHLSPETSAVTMTIRWFKQTKCIYLYKNGQVTERTGYEDRLSLNNQELERGNVSLTMKNFKEPDKGVYICQVINGEQKEEVALWLWTKGGIQQLLNEELYRTDYLHQETQEEKLQREKSAVELDQFKLNTGKRVRSYVVGDDVILHCHLSPETSAVTMTIRWFKQTKCIYLYKNGQVTERTGYEDRLSLNNQELERGNVSLTMKNFKEPDKGVYICQVINGEQKEEVALWLWTKGGIQQLLNEELYRKNYLQDETQEKKLQREKSADELELKMEREEDVRALSHPVVKTKKEEKDIEMENMKKTLRESKEKITLEKKNKELMEKDSTLEEKNKELMKKDSTLEEKNKELMKKDSTLEEKNKELMEKDSTLEEKKKELMEKDSTLEKKNKELMEKQLNQNIKHLQEKDTHLDDLTQQVREKENSLENTVKEEEKEHGSCANDGRRNLRYRPESSQRCTEEDKKHERSPYVSREQWSSLSVSRSKLRLVLLGRSGPWRRAARNTILCREEFGPQASPSAVTQRSVRREGDVCGRPLMLVDTPDWFCPGLSLEDMRQDVGLCVRLSAPGPHAFLLVIPVETSKEEDRGLLERMEDMFGEGCWGHTVILFTHDDSLKEQSIEEFLQAGSQDLQQLVEMCGSRYHVLNIKDRTHGLQVSELLEKVEEMVSGNKESFYSSQSYQETETKVREMERKIQKEREERKQREEREMRERHEKEIQEISLIILNLNEQIAELKATFTELEIEEERDEEMKKQLEREMKTKNEVIDNKVKERKKMKERHKEEIDEIMEMKTATCLRWGCKQSDLS</sequence>
<dbReference type="FunFam" id="2.60.40.10:FF:000142">
    <property type="entry name" value="V-set domain-containing T-cell activation inhibitor 1"/>
    <property type="match status" value="2"/>
</dbReference>
<comment type="similarity">
    <text evidence="2">Belongs to the TRAFAC class TrmE-Era-EngA-EngB-Septin-like GTPase superfamily. AIG1/Toc34/Toc159-like paraseptin GTPase family. IAN subfamily.</text>
</comment>
<evidence type="ECO:0000313" key="14">
    <source>
        <dbReference type="EMBL" id="KAL0966930.1"/>
    </source>
</evidence>
<gene>
    <name evidence="14" type="ORF">UPYG_G00302400</name>
</gene>
<evidence type="ECO:0000256" key="9">
    <source>
        <dbReference type="ARBA" id="ARBA00023319"/>
    </source>
</evidence>
<dbReference type="InterPro" id="IPR003599">
    <property type="entry name" value="Ig_sub"/>
</dbReference>
<keyword evidence="4" id="KW-0547">Nucleotide-binding</keyword>
<keyword evidence="10" id="KW-0175">Coiled coil</keyword>
<dbReference type="PROSITE" id="PS51720">
    <property type="entry name" value="G_AIG1"/>
    <property type="match status" value="1"/>
</dbReference>
<organism evidence="14 15">
    <name type="scientific">Umbra pygmaea</name>
    <name type="common">Eastern mudminnow</name>
    <dbReference type="NCBI Taxonomy" id="75934"/>
    <lineage>
        <taxon>Eukaryota</taxon>
        <taxon>Metazoa</taxon>
        <taxon>Chordata</taxon>
        <taxon>Craniata</taxon>
        <taxon>Vertebrata</taxon>
        <taxon>Euteleostomi</taxon>
        <taxon>Actinopterygii</taxon>
        <taxon>Neopterygii</taxon>
        <taxon>Teleostei</taxon>
        <taxon>Protacanthopterygii</taxon>
        <taxon>Esociformes</taxon>
        <taxon>Umbridae</taxon>
        <taxon>Umbra</taxon>
    </lineage>
</organism>
<evidence type="ECO:0000256" key="1">
    <source>
        <dbReference type="ARBA" id="ARBA00004370"/>
    </source>
</evidence>
<comment type="caution">
    <text evidence="14">The sequence shown here is derived from an EMBL/GenBank/DDBJ whole genome shotgun (WGS) entry which is preliminary data.</text>
</comment>
<keyword evidence="3" id="KW-0732">Signal</keyword>
<comment type="subcellular location">
    <subcellularLocation>
        <location evidence="1">Membrane</location>
    </subcellularLocation>
</comment>
<dbReference type="Pfam" id="PF07686">
    <property type="entry name" value="V-set"/>
    <property type="match status" value="2"/>
</dbReference>
<dbReference type="Pfam" id="PF04548">
    <property type="entry name" value="AIG1"/>
    <property type="match status" value="1"/>
</dbReference>
<evidence type="ECO:0000259" key="13">
    <source>
        <dbReference type="PROSITE" id="PS51720"/>
    </source>
</evidence>
<accession>A0ABD0W704</accession>
<dbReference type="SUPFAM" id="SSF48726">
    <property type="entry name" value="Immunoglobulin"/>
    <property type="match status" value="2"/>
</dbReference>
<evidence type="ECO:0000256" key="2">
    <source>
        <dbReference type="ARBA" id="ARBA00008535"/>
    </source>
</evidence>
<keyword evidence="6" id="KW-0472">Membrane</keyword>
<dbReference type="PANTHER" id="PTHR10903:SF167">
    <property type="entry name" value="GTPASE IMAP FAMILY MEMBER 6-RELATED"/>
    <property type="match status" value="1"/>
</dbReference>
<dbReference type="SUPFAM" id="SSF52540">
    <property type="entry name" value="P-loop containing nucleoside triphosphate hydrolases"/>
    <property type="match status" value="1"/>
</dbReference>
<keyword evidence="8" id="KW-0325">Glycoprotein</keyword>
<dbReference type="EMBL" id="JAGEUA010000009">
    <property type="protein sequence ID" value="KAL0966930.1"/>
    <property type="molecule type" value="Genomic_DNA"/>
</dbReference>
<dbReference type="InterPro" id="IPR027417">
    <property type="entry name" value="P-loop_NTPase"/>
</dbReference>
<keyword evidence="9" id="KW-0393">Immunoglobulin domain</keyword>
<dbReference type="FunFam" id="3.40.50.300:FF:002274">
    <property type="entry name" value="Si:dkeyp-69e1.8"/>
    <property type="match status" value="1"/>
</dbReference>
<dbReference type="AlphaFoldDB" id="A0ABD0W704"/>
<dbReference type="GO" id="GO:0050863">
    <property type="term" value="P:regulation of T cell activation"/>
    <property type="evidence" value="ECO:0007669"/>
    <property type="project" value="UniProtKB-ARBA"/>
</dbReference>
<evidence type="ECO:0008006" key="16">
    <source>
        <dbReference type="Google" id="ProtNLM"/>
    </source>
</evidence>
<evidence type="ECO:0000256" key="7">
    <source>
        <dbReference type="ARBA" id="ARBA00023157"/>
    </source>
</evidence>
<feature type="domain" description="Ig-like" evidence="12">
    <location>
        <begin position="24"/>
        <end position="112"/>
    </location>
</feature>
<evidence type="ECO:0000256" key="4">
    <source>
        <dbReference type="ARBA" id="ARBA00022741"/>
    </source>
</evidence>
<keyword evidence="5" id="KW-0342">GTP-binding</keyword>
<dbReference type="InterPro" id="IPR007110">
    <property type="entry name" value="Ig-like_dom"/>
</dbReference>
<dbReference type="InterPro" id="IPR036179">
    <property type="entry name" value="Ig-like_dom_sf"/>
</dbReference>
<feature type="domain" description="AIG1-type G" evidence="13">
    <location>
        <begin position="511"/>
        <end position="711"/>
    </location>
</feature>
<feature type="region of interest" description="Disordered" evidence="11">
    <location>
        <begin position="368"/>
        <end position="413"/>
    </location>
</feature>
<feature type="coiled-coil region" evidence="10">
    <location>
        <begin position="707"/>
        <end position="820"/>
    </location>
</feature>
<dbReference type="GO" id="GO:0016020">
    <property type="term" value="C:membrane"/>
    <property type="evidence" value="ECO:0007669"/>
    <property type="project" value="UniProtKB-SubCell"/>
</dbReference>
<name>A0ABD0W704_UMBPY</name>
<dbReference type="SMART" id="SM00409">
    <property type="entry name" value="IG"/>
    <property type="match status" value="2"/>
</dbReference>
<evidence type="ECO:0000256" key="10">
    <source>
        <dbReference type="SAM" id="Coils"/>
    </source>
</evidence>
<keyword evidence="7" id="KW-1015">Disulfide bond</keyword>
<protein>
    <recommendedName>
        <fullName evidence="16">Trichohyalin-like</fullName>
    </recommendedName>
</protein>
<dbReference type="InterPro" id="IPR013106">
    <property type="entry name" value="Ig_V-set"/>
</dbReference>
<evidence type="ECO:0000256" key="5">
    <source>
        <dbReference type="ARBA" id="ARBA00023134"/>
    </source>
</evidence>
<evidence type="ECO:0000256" key="3">
    <source>
        <dbReference type="ARBA" id="ARBA00022729"/>
    </source>
</evidence>
<dbReference type="InterPro" id="IPR013783">
    <property type="entry name" value="Ig-like_fold"/>
</dbReference>
<dbReference type="SMART" id="SM00406">
    <property type="entry name" value="IGv"/>
    <property type="match status" value="2"/>
</dbReference>
<dbReference type="InterPro" id="IPR006703">
    <property type="entry name" value="G_AIG1"/>
</dbReference>
<feature type="compositionally biased region" description="Basic and acidic residues" evidence="11">
    <location>
        <begin position="448"/>
        <end position="496"/>
    </location>
</feature>
<reference evidence="14 15" key="1">
    <citation type="submission" date="2024-06" db="EMBL/GenBank/DDBJ databases">
        <authorList>
            <person name="Pan Q."/>
            <person name="Wen M."/>
            <person name="Jouanno E."/>
            <person name="Zahm M."/>
            <person name="Klopp C."/>
            <person name="Cabau C."/>
            <person name="Louis A."/>
            <person name="Berthelot C."/>
            <person name="Parey E."/>
            <person name="Roest Crollius H."/>
            <person name="Montfort J."/>
            <person name="Robinson-Rechavi M."/>
            <person name="Bouchez O."/>
            <person name="Lampietro C."/>
            <person name="Lopez Roques C."/>
            <person name="Donnadieu C."/>
            <person name="Postlethwait J."/>
            <person name="Bobe J."/>
            <person name="Verreycken H."/>
            <person name="Guiguen Y."/>
        </authorList>
    </citation>
    <scope>NUCLEOTIDE SEQUENCE [LARGE SCALE GENOMIC DNA]</scope>
    <source>
        <strain evidence="14">Up_M1</strain>
        <tissue evidence="14">Testis</tissue>
    </source>
</reference>
<evidence type="ECO:0000256" key="11">
    <source>
        <dbReference type="SAM" id="MobiDB-lite"/>
    </source>
</evidence>
<dbReference type="PROSITE" id="PS50835">
    <property type="entry name" value="IG_LIKE"/>
    <property type="match status" value="2"/>
</dbReference>
<evidence type="ECO:0000259" key="12">
    <source>
        <dbReference type="PROSITE" id="PS50835"/>
    </source>
</evidence>
<feature type="region of interest" description="Disordered" evidence="11">
    <location>
        <begin position="448"/>
        <end position="497"/>
    </location>
</feature>
<keyword evidence="15" id="KW-1185">Reference proteome</keyword>
<dbReference type="GO" id="GO:0005525">
    <property type="term" value="F:GTP binding"/>
    <property type="evidence" value="ECO:0007669"/>
    <property type="project" value="UniProtKB-KW"/>
</dbReference>
<evidence type="ECO:0000256" key="6">
    <source>
        <dbReference type="ARBA" id="ARBA00023136"/>
    </source>
</evidence>
<dbReference type="GO" id="GO:1903037">
    <property type="term" value="P:regulation of leukocyte cell-cell adhesion"/>
    <property type="evidence" value="ECO:0007669"/>
    <property type="project" value="UniProtKB-ARBA"/>
</dbReference>
<dbReference type="PANTHER" id="PTHR10903">
    <property type="entry name" value="GTPASE, IMAP FAMILY MEMBER-RELATED"/>
    <property type="match status" value="1"/>
</dbReference>
<evidence type="ECO:0000313" key="15">
    <source>
        <dbReference type="Proteomes" id="UP001557470"/>
    </source>
</evidence>
<dbReference type="Gene3D" id="2.60.40.10">
    <property type="entry name" value="Immunoglobulins"/>
    <property type="match status" value="2"/>
</dbReference>
<evidence type="ECO:0000256" key="8">
    <source>
        <dbReference type="ARBA" id="ARBA00023180"/>
    </source>
</evidence>
<dbReference type="Gene3D" id="3.40.50.300">
    <property type="entry name" value="P-loop containing nucleotide triphosphate hydrolases"/>
    <property type="match status" value="1"/>
</dbReference>
<dbReference type="InterPro" id="IPR045058">
    <property type="entry name" value="GIMA/IAN/Toc"/>
</dbReference>